<sequence>MASVLARRDDDEVEEGKRTAHRFLTGIHRPMEQELTLTELEVRGTIPPALCGRYLRTGPNPVAPNPASYHWFTGDGMVHGLAIRDGKALWYRNRWIGSHANAAARGTTPAPGPRHGSSDTVNTNVVDVAGRVFAVVEGGSYPVELSETLDEQHYDDFGGSLAGSFTAHPHRDPLTGEHHGICYEGRRPNEIRHVVLDATGKVVREEPTAVEHGPMIHDCAITARYVVILDLPVTFSLATHLAGQPLPYAWNPAHHARVGLMPRGGDQHAIIWCDVDPAYVFHVANAFDLADGRVVLDVCAYPTMFAGAPGGPDATSRGLERWTLDPATGTTMVGTIDAGPQEFPRIDERRVGQTYRYAYAMGVQSDRRFQSAGRLYKHDLIEGGREMHDFGAGRHPGEFVFVPAHADAGEDEGWLIGFVIDEPSDTTELVILNAGQFEHAPVATVRLPHRVPPGFHGNWINGGTAQ</sequence>
<keyword evidence="6" id="KW-0223">Dioxygenase</keyword>
<feature type="binding site" evidence="5">
    <location>
        <position position="168"/>
    </location>
    <ligand>
        <name>Fe cation</name>
        <dbReference type="ChEBI" id="CHEBI:24875"/>
        <note>catalytic</note>
    </ligand>
</feature>
<evidence type="ECO:0000256" key="4">
    <source>
        <dbReference type="ARBA" id="ARBA00023004"/>
    </source>
</evidence>
<evidence type="ECO:0000256" key="6">
    <source>
        <dbReference type="RuleBase" id="RU364048"/>
    </source>
</evidence>
<comment type="cofactor">
    <cofactor evidence="5 6">
        <name>Fe(2+)</name>
        <dbReference type="ChEBI" id="CHEBI:29033"/>
    </cofactor>
    <text evidence="5 6">Binds 1 Fe(2+) ion per subunit.</text>
</comment>
<dbReference type="Proteomes" id="UP000565205">
    <property type="component" value="Unassembled WGS sequence"/>
</dbReference>
<proteinExistence type="inferred from homology"/>
<dbReference type="EC" id="1.13.11.-" evidence="6"/>
<evidence type="ECO:0000256" key="3">
    <source>
        <dbReference type="ARBA" id="ARBA00023002"/>
    </source>
</evidence>
<organism evidence="7 8">
    <name type="scientific">Endobacter medicaginis</name>
    <dbReference type="NCBI Taxonomy" id="1181271"/>
    <lineage>
        <taxon>Bacteria</taxon>
        <taxon>Pseudomonadati</taxon>
        <taxon>Pseudomonadota</taxon>
        <taxon>Alphaproteobacteria</taxon>
        <taxon>Acetobacterales</taxon>
        <taxon>Acetobacteraceae</taxon>
        <taxon>Endobacter</taxon>
    </lineage>
</organism>
<keyword evidence="4 5" id="KW-0408">Iron</keyword>
<comment type="caution">
    <text evidence="7">The sequence shown here is derived from an EMBL/GenBank/DDBJ whole genome shotgun (WGS) entry which is preliminary data.</text>
</comment>
<feature type="binding site" evidence="5">
    <location>
        <position position="456"/>
    </location>
    <ligand>
        <name>Fe cation</name>
        <dbReference type="ChEBI" id="CHEBI:24875"/>
        <note>catalytic</note>
    </ligand>
</feature>
<evidence type="ECO:0000313" key="8">
    <source>
        <dbReference type="Proteomes" id="UP000565205"/>
    </source>
</evidence>
<reference evidence="7 8" key="1">
    <citation type="submission" date="2020-06" db="EMBL/GenBank/DDBJ databases">
        <title>Description of novel acetic acid bacteria.</title>
        <authorList>
            <person name="Sombolestani A."/>
        </authorList>
    </citation>
    <scope>NUCLEOTIDE SEQUENCE [LARGE SCALE GENOMIC DNA]</scope>
    <source>
        <strain evidence="7 8">LMG 26838</strain>
    </source>
</reference>
<evidence type="ECO:0000256" key="5">
    <source>
        <dbReference type="PIRSR" id="PIRSR604294-1"/>
    </source>
</evidence>
<dbReference type="InterPro" id="IPR004294">
    <property type="entry name" value="Carotenoid_Oase"/>
</dbReference>
<dbReference type="AlphaFoldDB" id="A0A850NK30"/>
<accession>A0A850NK30</accession>
<dbReference type="GO" id="GO:0046872">
    <property type="term" value="F:metal ion binding"/>
    <property type="evidence" value="ECO:0007669"/>
    <property type="project" value="UniProtKB-KW"/>
</dbReference>
<protein>
    <recommendedName>
        <fullName evidence="6">Dioxygenase</fullName>
        <ecNumber evidence="6">1.13.11.-</ecNumber>
    </recommendedName>
</protein>
<dbReference type="EMBL" id="JABXXQ010000115">
    <property type="protein sequence ID" value="NVN30191.1"/>
    <property type="molecule type" value="Genomic_DNA"/>
</dbReference>
<evidence type="ECO:0000313" key="7">
    <source>
        <dbReference type="EMBL" id="NVN30191.1"/>
    </source>
</evidence>
<comment type="similarity">
    <text evidence="1 6">Belongs to the carotenoid oxygenase family.</text>
</comment>
<keyword evidence="3 6" id="KW-0560">Oxidoreductase</keyword>
<keyword evidence="2 5" id="KW-0479">Metal-binding</keyword>
<name>A0A850NK30_9PROT</name>
<feature type="binding site" evidence="5">
    <location>
        <position position="217"/>
    </location>
    <ligand>
        <name>Fe cation</name>
        <dbReference type="ChEBI" id="CHEBI:24875"/>
        <note>catalytic</note>
    </ligand>
</feature>
<dbReference type="GO" id="GO:0010436">
    <property type="term" value="F:carotenoid dioxygenase activity"/>
    <property type="evidence" value="ECO:0007669"/>
    <property type="project" value="TreeGrafter"/>
</dbReference>
<dbReference type="PANTHER" id="PTHR10543:SF89">
    <property type="entry name" value="CAROTENOID 9,10(9',10')-CLEAVAGE DIOXYGENASE 1"/>
    <property type="match status" value="1"/>
</dbReference>
<gene>
    <name evidence="7" type="ORF">HUK83_07575</name>
</gene>
<evidence type="ECO:0000256" key="2">
    <source>
        <dbReference type="ARBA" id="ARBA00022723"/>
    </source>
</evidence>
<evidence type="ECO:0000256" key="1">
    <source>
        <dbReference type="ARBA" id="ARBA00006787"/>
    </source>
</evidence>
<dbReference type="Pfam" id="PF03055">
    <property type="entry name" value="RPE65"/>
    <property type="match status" value="1"/>
</dbReference>
<dbReference type="PANTHER" id="PTHR10543">
    <property type="entry name" value="BETA-CAROTENE DIOXYGENASE"/>
    <property type="match status" value="1"/>
</dbReference>
<dbReference type="GO" id="GO:0016121">
    <property type="term" value="P:carotene catabolic process"/>
    <property type="evidence" value="ECO:0007669"/>
    <property type="project" value="TreeGrafter"/>
</dbReference>
<feature type="binding site" evidence="5">
    <location>
        <position position="282"/>
    </location>
    <ligand>
        <name>Fe cation</name>
        <dbReference type="ChEBI" id="CHEBI:24875"/>
        <note>catalytic</note>
    </ligand>
</feature>